<sequence>MPGEIILDKDIWNAIHCNCSIGNNTGSWYNARDYCDNCQKADGEVNAEVSPAQTLQNTLKRRRRKTKPATICTVHCRYEIVREVAQSFGMKDCAEGWNVYWTDLSITHDRCKDMKRYQRINHFPGMLEICRKDLLARNLNRMLRLFPNDYNFYPRSWCLPTELNEVLDYCKVHRNKSLIVKPDIGCQGRGIFITKNLNDLKDLDRMICQVYISKPFLIDGYKFDLRVYVLLTHCDPLRIYVYNEGLVRFATKRYKEPNGANISNMYMHLTNYSVNKHSRAYVNDAEGGSKRRISTINHWLMDRFYNTERLWKAVDDVIVKTVIVAVPTLKHSYQTCFPNHTSTLACFEILGFDFILDSKLNPFLLEVNHSPSFHTETEIDLEVKESLLNDAFRLLNLSHNDKQRILSEDRQRIKDRLLGTADKRAAQERSEARMKDDEILMKEIFEWEGSHLGNFRQAYPSENDKKYEAFLNINTHSTLYADTHSSRAREIASKIQRDDNNVQSKPELKKYQKNVKETVTKTSPVKKTEISALSPYDPVVINEEEEEERLASLKKRETLLYNHGVLEKIYKGLKEAGRLQLEDEIRYGRNNDWSVKKDCEGDNPNSNCVKRHLQDVFRLLSKRGLFLSSQEVPLTNMLIRMSVDDEGNFYKINTLLRNTPVSSSKVSLASQSSVNIEEIENEPPIIINTEESVNKEKEEVMKNQEAVPKENEAVVKGVKITCSEAILNEEPWILISSKSCT</sequence>
<dbReference type="Proteomes" id="UP001461498">
    <property type="component" value="Unassembled WGS sequence"/>
</dbReference>
<evidence type="ECO:0000256" key="2">
    <source>
        <dbReference type="ARBA" id="ARBA00022598"/>
    </source>
</evidence>
<keyword evidence="5" id="KW-0067">ATP-binding</keyword>
<dbReference type="FunFam" id="3.30.470.20:FF:000009">
    <property type="entry name" value="tubulin polyglutamylase TTLL5 isoform X1"/>
    <property type="match status" value="1"/>
</dbReference>
<organism evidence="6 7">
    <name type="scientific">Rhynocoris fuscipes</name>
    <dbReference type="NCBI Taxonomy" id="488301"/>
    <lineage>
        <taxon>Eukaryota</taxon>
        <taxon>Metazoa</taxon>
        <taxon>Ecdysozoa</taxon>
        <taxon>Arthropoda</taxon>
        <taxon>Hexapoda</taxon>
        <taxon>Insecta</taxon>
        <taxon>Pterygota</taxon>
        <taxon>Neoptera</taxon>
        <taxon>Paraneoptera</taxon>
        <taxon>Hemiptera</taxon>
        <taxon>Heteroptera</taxon>
        <taxon>Panheteroptera</taxon>
        <taxon>Cimicomorpha</taxon>
        <taxon>Reduviidae</taxon>
        <taxon>Harpactorinae</taxon>
        <taxon>Harpactorini</taxon>
        <taxon>Rhynocoris</taxon>
    </lineage>
</organism>
<keyword evidence="2" id="KW-0436">Ligase</keyword>
<evidence type="ECO:0000256" key="3">
    <source>
        <dbReference type="ARBA" id="ARBA00022701"/>
    </source>
</evidence>
<evidence type="ECO:0000313" key="7">
    <source>
        <dbReference type="Proteomes" id="UP001461498"/>
    </source>
</evidence>
<keyword evidence="7" id="KW-1185">Reference proteome</keyword>
<dbReference type="PANTHER" id="PTHR12241">
    <property type="entry name" value="TUBULIN POLYGLUTAMYLASE"/>
    <property type="match status" value="1"/>
</dbReference>
<comment type="similarity">
    <text evidence="1">Belongs to the tubulin--tyrosine ligase family.</text>
</comment>
<dbReference type="GO" id="GO:0015631">
    <property type="term" value="F:tubulin binding"/>
    <property type="evidence" value="ECO:0007669"/>
    <property type="project" value="TreeGrafter"/>
</dbReference>
<evidence type="ECO:0000256" key="5">
    <source>
        <dbReference type="ARBA" id="ARBA00022840"/>
    </source>
</evidence>
<reference evidence="6 7" key="1">
    <citation type="submission" date="2022-12" db="EMBL/GenBank/DDBJ databases">
        <title>Chromosome-level genome assembly of true bugs.</title>
        <authorList>
            <person name="Ma L."/>
            <person name="Li H."/>
        </authorList>
    </citation>
    <scope>NUCLEOTIDE SEQUENCE [LARGE SCALE GENOMIC DNA]</scope>
    <source>
        <strain evidence="6">Lab_2022b</strain>
    </source>
</reference>
<dbReference type="Gene3D" id="3.30.470.20">
    <property type="entry name" value="ATP-grasp fold, B domain"/>
    <property type="match status" value="1"/>
</dbReference>
<dbReference type="GO" id="GO:0036064">
    <property type="term" value="C:ciliary basal body"/>
    <property type="evidence" value="ECO:0007669"/>
    <property type="project" value="TreeGrafter"/>
</dbReference>
<dbReference type="GO" id="GO:0005524">
    <property type="term" value="F:ATP binding"/>
    <property type="evidence" value="ECO:0007669"/>
    <property type="project" value="UniProtKB-KW"/>
</dbReference>
<gene>
    <name evidence="6" type="ORF">O3M35_008574</name>
</gene>
<dbReference type="InterPro" id="IPR004344">
    <property type="entry name" value="TTL/TTLL_fam"/>
</dbReference>
<dbReference type="AlphaFoldDB" id="A0AAW1DCE4"/>
<dbReference type="EMBL" id="JAPXFL010000005">
    <property type="protein sequence ID" value="KAK9506682.1"/>
    <property type="molecule type" value="Genomic_DNA"/>
</dbReference>
<dbReference type="PROSITE" id="PS51221">
    <property type="entry name" value="TTL"/>
    <property type="match status" value="1"/>
</dbReference>
<dbReference type="GO" id="GO:0000226">
    <property type="term" value="P:microtubule cytoskeleton organization"/>
    <property type="evidence" value="ECO:0007669"/>
    <property type="project" value="TreeGrafter"/>
</dbReference>
<dbReference type="Pfam" id="PF03133">
    <property type="entry name" value="TTL"/>
    <property type="match status" value="1"/>
</dbReference>
<evidence type="ECO:0000256" key="4">
    <source>
        <dbReference type="ARBA" id="ARBA00022741"/>
    </source>
</evidence>
<keyword evidence="3" id="KW-0493">Microtubule</keyword>
<dbReference type="SUPFAM" id="SSF56059">
    <property type="entry name" value="Glutathione synthetase ATP-binding domain-like"/>
    <property type="match status" value="1"/>
</dbReference>
<proteinExistence type="inferred from homology"/>
<dbReference type="GO" id="GO:0005874">
    <property type="term" value="C:microtubule"/>
    <property type="evidence" value="ECO:0007669"/>
    <property type="project" value="UniProtKB-KW"/>
</dbReference>
<comment type="caution">
    <text evidence="6">The sequence shown here is derived from an EMBL/GenBank/DDBJ whole genome shotgun (WGS) entry which is preliminary data.</text>
</comment>
<keyword evidence="4" id="KW-0547">Nucleotide-binding</keyword>
<accession>A0AAW1DCE4</accession>
<dbReference type="GO" id="GO:0070740">
    <property type="term" value="F:tubulin-glutamic acid ligase activity"/>
    <property type="evidence" value="ECO:0007669"/>
    <property type="project" value="TreeGrafter"/>
</dbReference>
<evidence type="ECO:0000256" key="1">
    <source>
        <dbReference type="ARBA" id="ARBA00006820"/>
    </source>
</evidence>
<dbReference type="PANTHER" id="PTHR12241:SF161">
    <property type="entry name" value="TUBULIN POLYGLUTAMYLASE TTLL6"/>
    <property type="match status" value="1"/>
</dbReference>
<name>A0AAW1DCE4_9HEMI</name>
<protein>
    <submittedName>
        <fullName evidence="6">Uncharacterized protein</fullName>
    </submittedName>
</protein>
<evidence type="ECO:0000313" key="6">
    <source>
        <dbReference type="EMBL" id="KAK9506682.1"/>
    </source>
</evidence>